<accession>A0A7K1SSQ5</accession>
<evidence type="ECO:0000313" key="2">
    <source>
        <dbReference type="Proteomes" id="UP000462014"/>
    </source>
</evidence>
<reference evidence="1 2" key="1">
    <citation type="submission" date="2019-12" db="EMBL/GenBank/DDBJ databases">
        <title>Mucilaginibacter sp. HMF7410 genome sequencing and assembly.</title>
        <authorList>
            <person name="Kang H."/>
            <person name="Cha I."/>
            <person name="Kim H."/>
            <person name="Joh K."/>
        </authorList>
    </citation>
    <scope>NUCLEOTIDE SEQUENCE [LARGE SCALE GENOMIC DNA]</scope>
    <source>
        <strain evidence="1 2">HMF7410</strain>
    </source>
</reference>
<proteinExistence type="predicted"/>
<keyword evidence="2" id="KW-1185">Reference proteome</keyword>
<name>A0A7K1SSQ5_9SPHI</name>
<dbReference type="RefSeq" id="WP_157563777.1">
    <property type="nucleotide sequence ID" value="NZ_WPIK01000002.1"/>
</dbReference>
<sequence>MKNIVENNTEIESKIYDVLNDNESLWHSVNEVASVTGVTSNDIFKTINESNKFVLSTNEEKQPIITTRNRFRKEEPFLRKLVGAFKNRID</sequence>
<comment type="caution">
    <text evidence="1">The sequence shown here is derived from an EMBL/GenBank/DDBJ whole genome shotgun (WGS) entry which is preliminary data.</text>
</comment>
<dbReference type="EMBL" id="WPIK01000002">
    <property type="protein sequence ID" value="MVN20342.1"/>
    <property type="molecule type" value="Genomic_DNA"/>
</dbReference>
<dbReference type="AlphaFoldDB" id="A0A7K1SSQ5"/>
<gene>
    <name evidence="1" type="ORF">GO621_02175</name>
</gene>
<evidence type="ECO:0000313" key="1">
    <source>
        <dbReference type="EMBL" id="MVN20342.1"/>
    </source>
</evidence>
<dbReference type="Proteomes" id="UP000462014">
    <property type="component" value="Unassembled WGS sequence"/>
</dbReference>
<protein>
    <submittedName>
        <fullName evidence="1">Uncharacterized protein</fullName>
    </submittedName>
</protein>
<organism evidence="1 2">
    <name type="scientific">Mucilaginibacter arboris</name>
    <dbReference type="NCBI Taxonomy" id="2682090"/>
    <lineage>
        <taxon>Bacteria</taxon>
        <taxon>Pseudomonadati</taxon>
        <taxon>Bacteroidota</taxon>
        <taxon>Sphingobacteriia</taxon>
        <taxon>Sphingobacteriales</taxon>
        <taxon>Sphingobacteriaceae</taxon>
        <taxon>Mucilaginibacter</taxon>
    </lineage>
</organism>